<evidence type="ECO:0000256" key="1">
    <source>
        <dbReference type="SAM" id="MobiDB-lite"/>
    </source>
</evidence>
<organism evidence="2">
    <name type="scientific">Pseudo-nitzschia australis</name>
    <dbReference type="NCBI Taxonomy" id="44445"/>
    <lineage>
        <taxon>Eukaryota</taxon>
        <taxon>Sar</taxon>
        <taxon>Stramenopiles</taxon>
        <taxon>Ochrophyta</taxon>
        <taxon>Bacillariophyta</taxon>
        <taxon>Bacillariophyceae</taxon>
        <taxon>Bacillariophycidae</taxon>
        <taxon>Bacillariales</taxon>
        <taxon>Bacillariaceae</taxon>
        <taxon>Pseudo-nitzschia</taxon>
    </lineage>
</organism>
<dbReference type="AlphaFoldDB" id="A0A7S4ELM1"/>
<protein>
    <submittedName>
        <fullName evidence="2">Uncharacterized protein</fullName>
    </submittedName>
</protein>
<accession>A0A7S4ELM1</accession>
<feature type="compositionally biased region" description="Polar residues" evidence="1">
    <location>
        <begin position="33"/>
        <end position="44"/>
    </location>
</feature>
<feature type="region of interest" description="Disordered" evidence="1">
    <location>
        <begin position="1"/>
        <end position="44"/>
    </location>
</feature>
<dbReference type="EMBL" id="HBIX01020393">
    <property type="protein sequence ID" value="CAE0721625.1"/>
    <property type="molecule type" value="Transcribed_RNA"/>
</dbReference>
<reference evidence="2" key="1">
    <citation type="submission" date="2021-01" db="EMBL/GenBank/DDBJ databases">
        <authorList>
            <person name="Corre E."/>
            <person name="Pelletier E."/>
            <person name="Niang G."/>
            <person name="Scheremetjew M."/>
            <person name="Finn R."/>
            <person name="Kale V."/>
            <person name="Holt S."/>
            <person name="Cochrane G."/>
            <person name="Meng A."/>
            <person name="Brown T."/>
            <person name="Cohen L."/>
        </authorList>
    </citation>
    <scope>NUCLEOTIDE SEQUENCE</scope>
    <source>
        <strain evidence="2">10249 10 AB</strain>
    </source>
</reference>
<gene>
    <name evidence="2" type="ORF">PAUS00366_LOCUS14380</name>
</gene>
<evidence type="ECO:0000313" key="2">
    <source>
        <dbReference type="EMBL" id="CAE0721625.1"/>
    </source>
</evidence>
<name>A0A7S4ELM1_9STRA</name>
<dbReference type="InterPro" id="IPR029058">
    <property type="entry name" value="AB_hydrolase_fold"/>
</dbReference>
<proteinExistence type="predicted"/>
<dbReference type="Gene3D" id="3.40.50.1820">
    <property type="entry name" value="alpha/beta hydrolase"/>
    <property type="match status" value="1"/>
</dbReference>
<sequence length="331" mass="37201">MAGPKTEHRKDDSHSEIKTKMESSKETKRESLKTQSSKKLIKNANSESMRVRLLKQNSNKEVIETYNLKKNAHAVTRGPTAFHGRTINKLSHKERKGHLYSDKRSKKCGSVRVDEMIYGMKMAHVSCTDDTEDRLATPSPNCMAALELLVGGDDPATTARLPLSEILKERFDLNVDCFIDESGFFRGRPVDTQGFIASNEDTIVLSYRFTTTIKDWLANLNFTSSEWEPDFDEGLGHAGYCSCAIGWYTKLCHPQRAKPRAQTAYYNKFIYTIPMIKKHILGPLMNPKNKNAKPKNLRGGVFPGCGHLADRLLLHAGTTLRPPQEPELSSG</sequence>
<feature type="compositionally biased region" description="Basic and acidic residues" evidence="1">
    <location>
        <begin position="1"/>
        <end position="32"/>
    </location>
</feature>